<keyword evidence="3" id="KW-1185">Reference proteome</keyword>
<protein>
    <submittedName>
        <fullName evidence="2">DNA mismatch repair protein MutT</fullName>
    </submittedName>
</protein>
<evidence type="ECO:0000313" key="2">
    <source>
        <dbReference type="EMBL" id="TQC51599.1"/>
    </source>
</evidence>
<dbReference type="InterPro" id="IPR000086">
    <property type="entry name" value="NUDIX_hydrolase_dom"/>
</dbReference>
<dbReference type="AlphaFoldDB" id="A0A507SI93"/>
<dbReference type="SUPFAM" id="SSF55811">
    <property type="entry name" value="Nudix"/>
    <property type="match status" value="1"/>
</dbReference>
<dbReference type="PROSITE" id="PS51462">
    <property type="entry name" value="NUDIX"/>
    <property type="match status" value="1"/>
</dbReference>
<organism evidence="2 3">
    <name type="scientific">Mycoplasmopsis mucosicanis</name>
    <dbReference type="NCBI Taxonomy" id="458208"/>
    <lineage>
        <taxon>Bacteria</taxon>
        <taxon>Bacillati</taxon>
        <taxon>Mycoplasmatota</taxon>
        <taxon>Mycoplasmoidales</taxon>
        <taxon>Metamycoplasmataceae</taxon>
        <taxon>Mycoplasmopsis</taxon>
    </lineage>
</organism>
<accession>A0A507SI93</accession>
<feature type="domain" description="Nudix hydrolase" evidence="1">
    <location>
        <begin position="29"/>
        <end position="172"/>
    </location>
</feature>
<evidence type="ECO:0000313" key="3">
    <source>
        <dbReference type="Proteomes" id="UP000320801"/>
    </source>
</evidence>
<dbReference type="InterPro" id="IPR015797">
    <property type="entry name" value="NUDIX_hydrolase-like_dom_sf"/>
</dbReference>
<proteinExistence type="predicted"/>
<dbReference type="RefSeq" id="WP_141483872.1">
    <property type="nucleotide sequence ID" value="NZ_SMDN01000005.1"/>
</dbReference>
<dbReference type="Gene3D" id="3.90.79.10">
    <property type="entry name" value="Nucleoside Triphosphate Pyrophosphohydrolase"/>
    <property type="match status" value="1"/>
</dbReference>
<dbReference type="EMBL" id="SMDN01000005">
    <property type="protein sequence ID" value="TQC51599.1"/>
    <property type="molecule type" value="Genomic_DNA"/>
</dbReference>
<dbReference type="OrthoDB" id="397389at2"/>
<name>A0A507SI93_9BACT</name>
<comment type="caution">
    <text evidence="2">The sequence shown here is derived from an EMBL/GenBank/DDBJ whole genome shotgun (WGS) entry which is preliminary data.</text>
</comment>
<dbReference type="Proteomes" id="UP000320801">
    <property type="component" value="Unassembled WGS sequence"/>
</dbReference>
<gene>
    <name evidence="2" type="ORF">E1I18_01690</name>
</gene>
<evidence type="ECO:0000259" key="1">
    <source>
        <dbReference type="PROSITE" id="PS51462"/>
    </source>
</evidence>
<sequence>MKEKNIELFSNEWMSVFKSEKGFTYCQRKSINSIAALLYKKINDEYIFMIHYQPLPEIVEKKSWDQCYPSALTGSIEPNQSPIECCLNEVFEESGYKISEKNIKASSISIATTQMNEKVFNFVVDVSELIPDEIHTDGSIFESVSYNKWYDEHSFNDILQNELVLSSLNSLYLLFLKKIKDV</sequence>
<reference evidence="2 3" key="1">
    <citation type="submission" date="2019-03" db="EMBL/GenBank/DDBJ databases">
        <title>Characterization of a novel Mycoplasma cynos real-time PCR assay.</title>
        <authorList>
            <person name="Tallmadge R.L."/>
            <person name="Mitchell P.K."/>
            <person name="Goodman L."/>
        </authorList>
    </citation>
    <scope>NUCLEOTIDE SEQUENCE [LARGE SCALE GENOMIC DNA]</scope>
    <source>
        <strain evidence="2 3">1642</strain>
    </source>
</reference>